<dbReference type="PROSITE" id="PS00455">
    <property type="entry name" value="AMP_BINDING"/>
    <property type="match status" value="1"/>
</dbReference>
<dbReference type="InterPro" id="IPR001031">
    <property type="entry name" value="Thioesterase"/>
</dbReference>
<dbReference type="GO" id="GO:0006633">
    <property type="term" value="P:fatty acid biosynthetic process"/>
    <property type="evidence" value="ECO:0007669"/>
    <property type="project" value="InterPro"/>
</dbReference>
<dbReference type="Pfam" id="PF08541">
    <property type="entry name" value="ACP_syn_III_C"/>
    <property type="match status" value="1"/>
</dbReference>
<evidence type="ECO:0000259" key="7">
    <source>
        <dbReference type="PROSITE" id="PS50075"/>
    </source>
</evidence>
<sequence>MLLIGWGRALGGRAVANSELERQLDTTDAWIRQRTGIESRRLLGDEESLLSLAIRSACEACAGTGPVDLVVVATSTPADAFGDAAAVARALRGKGLATAECGSLDVRSACCGFVDAVAVAAGLGATRACVVGCDALGSRLTDWTDRSTAVLFGDGAAAAVFERASGVDTVAVVRGFPEASPDALAAPLEKGGLSYAPTRMRGAEVFEFATRAAPPAIAEALNKAGWDSADKYVLHQANKRILDAISRSLGVFDDDDDGGGGGGGGVKVPSCVGSTGNCGAASVPTALVEARPRPGERLVLAAFGAGPRVSVVTTVVGTPRKTPIFLPVAAAAAADLTEKAVLFALREVLGESNSFDALDSLAALEFVGALARDHGIDIPPTVVLEATAVADIVKAAASCSSKEKHEIPNEFEATPLQKSMLARPSLFLATFEWRLVMKTSASKLQTAWELVVQRHESLRSSFHGGTTQRVWDEVSARVGATDSGARQQRKEVLAALERGEPCLARLGVIGDRLVATFHHLVIDGLSLRTVLDDLFVFLGDEKPSNPAPRWRDYAFSAAAARQKVPSSSSFSTTTLTLTTNSSSSSLRGPRFDAVAPVRASRRSAEMAPQPPAIAHAAFLAAMDSAGFDDLDSYAATFAVRENNVVGPALATVALARKRDLDGIARAIRGGGAAAAAAAAARATVRGTTRCSVLFDYQPGPKTWVSLAGFVEDGKIIHDAAGFALSVRCVRHGDRYDLSAVSESTDVDEDTLRRVVRALDVCLEALAKGATLELLPFVLSLGGGSSYRDVEVVKQQEVTTTTTTIISVDESTLSSMFALELGEEVDPEANLFSLGVDSLKAMRILSGTGLSLRNLLETPTVRGLAARRGGVLASTHKKAPFELLDDDDNDDDEYPLFGVGAAHFVGLHAATVGSEPIAPQICWEWVPKQHRIDASRLARAFDVLVSRHDTLQCVVTDKATLKIVETRPVLILENASRDYFESGRAIGSVFEWPLFAVGVVENGDKIRVAVSLFLMDAVGDLVFRSELSDLYDDNNNYCESLPRLSLRFGRYARSLVSAAASRRRSSSSGGGEYRVARDYWVSRLKDPDFPRAGPSLFTLETAATTFENRAVDFSIERWEALRDACRKRNATIPSALLTAYAMALARHSAEEPFLLNVLLCERFRVHPDVLKIIGNCSSTVLVEIDLRNANSLKDAVARIAASLAVSLEHAAFDGLQVMALLNRETEATFEKAVAPFVFTTPVGVEGSLLAHDRNNWFFRETRFTERVPHSACVNAVKDDPSGTARASLDFLKGLFPEPLLASIVDAYETVLDHLALRDWDRPVEFRCCGSSVAATPFEKYRLGLPDSTLLHDALFHREEEEDGESVFVVAESSTTMTYREVAARARSLAAYVIEEEDNNNNNNEIVAVVMRKGWRQIVAVHAVLLAGAAYLPIDATSWPADRVSYVMTHAAADLAIVDSAGRALVDKNLIRRVLDGDEYYYQDGRRVVVVPKRIPTPNNKLAYVIYTSGSTGKPKGVACHHKGAVNTISDIVERWGIGPSDAIFGISSLAFDLSVFDIFGAAMAGARLVLPAEMDPKAWVDLANRAGATIWNSVPALFELALSFFGQKKPTSLRLAMLSGDVVPLTLPLKAKRSGIRDVVIMGGATEAAVWSNEFVVPETGVPPSGWTSWPYGRPLYGQSLHILDDRTLEPLPCYVVGPIYIGGVGVAFGYHRNLESSKQQFVENNLFRTGDLGRLREAEEPGDWVVEILGREDSRVKLRGNRVELGEIDAALLDVPGVTAAASVVRDDVLLAFVVGDDGLVRDSLTRRLPTYMLPSRVVRVDSLPLSSNGKVRRDMLPRTPTPTTPPPRVSSLASSSSSSSKPESDVERRIRAAFAKHLGRDCGSETDFFRAGGTSLSGLRLLADLNAEFGNSTFSIRDLLERPTVAALAATERPAENNPFEPLALAASGDVLLVLFNPAGASGLCYLPLAAKLSPDDDDDIASGGDWRVTALDDGVVSGRTTDLPFESIQEAASRAADAVRALPKSKFLVLGGWSYGGVLAYEVARLLRDVVVDGLVLVDAPLEAAVVDSNPPHFDDDFSSAASRHFEQATGLLRAYHEKKNEKNSESIITTKKILDLRPSSTRRRDRLRVIPEATLAYLPETNHWSMLDAQAKAHEAIRKWWASS</sequence>
<evidence type="ECO:0000256" key="4">
    <source>
        <dbReference type="ARBA" id="ARBA00022598"/>
    </source>
</evidence>
<evidence type="ECO:0000256" key="5">
    <source>
        <dbReference type="ARBA" id="ARBA00022679"/>
    </source>
</evidence>
<dbReference type="InterPro" id="IPR013751">
    <property type="entry name" value="ACP_syn_III_N"/>
</dbReference>
<evidence type="ECO:0000256" key="6">
    <source>
        <dbReference type="SAM" id="MobiDB-lite"/>
    </source>
</evidence>
<dbReference type="EMBL" id="JAQMWT010000671">
    <property type="protein sequence ID" value="KAJ8598535.1"/>
    <property type="molecule type" value="Genomic_DNA"/>
</dbReference>
<comment type="pathway">
    <text evidence="1">Siderophore biosynthesis.</text>
</comment>
<gene>
    <name evidence="8" type="ORF">CTAYLR_001336</name>
</gene>
<dbReference type="SUPFAM" id="SSF47336">
    <property type="entry name" value="ACP-like"/>
    <property type="match status" value="2"/>
</dbReference>
<dbReference type="SUPFAM" id="SSF53474">
    <property type="entry name" value="alpha/beta-Hydrolases"/>
    <property type="match status" value="1"/>
</dbReference>
<dbReference type="InterPro" id="IPR023213">
    <property type="entry name" value="CAT-like_dom_sf"/>
</dbReference>
<dbReference type="Pfam" id="PF08545">
    <property type="entry name" value="ACP_syn_III"/>
    <property type="match status" value="1"/>
</dbReference>
<keyword evidence="4" id="KW-0436">Ligase</keyword>
<dbReference type="InterPro" id="IPR000873">
    <property type="entry name" value="AMP-dep_synth/lig_dom"/>
</dbReference>
<dbReference type="CDD" id="cd00830">
    <property type="entry name" value="KAS_III"/>
    <property type="match status" value="1"/>
</dbReference>
<feature type="region of interest" description="Disordered" evidence="6">
    <location>
        <begin position="1829"/>
        <end position="1867"/>
    </location>
</feature>
<dbReference type="PROSITE" id="PS50075">
    <property type="entry name" value="CARRIER"/>
    <property type="match status" value="1"/>
</dbReference>
<dbReference type="InterPro" id="IPR029058">
    <property type="entry name" value="AB_hydrolase_fold"/>
</dbReference>
<dbReference type="PANTHER" id="PTHR45527">
    <property type="entry name" value="NONRIBOSOMAL PEPTIDE SYNTHETASE"/>
    <property type="match status" value="1"/>
</dbReference>
<accession>A0AAD7U5A5</accession>
<dbReference type="SUPFAM" id="SSF53901">
    <property type="entry name" value="Thiolase-like"/>
    <property type="match status" value="1"/>
</dbReference>
<evidence type="ECO:0000256" key="3">
    <source>
        <dbReference type="ARBA" id="ARBA00022553"/>
    </source>
</evidence>
<dbReference type="Gene3D" id="3.30.300.30">
    <property type="match status" value="1"/>
</dbReference>
<dbReference type="GO" id="GO:0005737">
    <property type="term" value="C:cytoplasm"/>
    <property type="evidence" value="ECO:0007669"/>
    <property type="project" value="TreeGrafter"/>
</dbReference>
<dbReference type="Proteomes" id="UP001230188">
    <property type="component" value="Unassembled WGS sequence"/>
</dbReference>
<feature type="domain" description="Carrier" evidence="7">
    <location>
        <begin position="1862"/>
        <end position="1937"/>
    </location>
</feature>
<feature type="region of interest" description="Disordered" evidence="6">
    <location>
        <begin position="570"/>
        <end position="589"/>
    </location>
</feature>
<dbReference type="GO" id="GO:0031177">
    <property type="term" value="F:phosphopantetheine binding"/>
    <property type="evidence" value="ECO:0007669"/>
    <property type="project" value="InterPro"/>
</dbReference>
<reference evidence="8" key="1">
    <citation type="submission" date="2023-01" db="EMBL/GenBank/DDBJ databases">
        <title>Metagenome sequencing of chrysophaentin producing Chrysophaeum taylorii.</title>
        <authorList>
            <person name="Davison J."/>
            <person name="Bewley C."/>
        </authorList>
    </citation>
    <scope>NUCLEOTIDE SEQUENCE</scope>
    <source>
        <strain evidence="8">NIES-1699</strain>
    </source>
</reference>
<dbReference type="Pfam" id="PF00501">
    <property type="entry name" value="AMP-binding"/>
    <property type="match status" value="1"/>
</dbReference>
<dbReference type="InterPro" id="IPR001242">
    <property type="entry name" value="Condensation_dom"/>
</dbReference>
<proteinExistence type="predicted"/>
<feature type="compositionally biased region" description="Low complexity" evidence="6">
    <location>
        <begin position="570"/>
        <end position="586"/>
    </location>
</feature>
<dbReference type="GO" id="GO:0004315">
    <property type="term" value="F:3-oxoacyl-[acyl-carrier-protein] synthase activity"/>
    <property type="evidence" value="ECO:0007669"/>
    <property type="project" value="InterPro"/>
</dbReference>
<dbReference type="Gene3D" id="3.40.50.1820">
    <property type="entry name" value="alpha/beta hydrolase"/>
    <property type="match status" value="1"/>
</dbReference>
<feature type="compositionally biased region" description="Pro residues" evidence="6">
    <location>
        <begin position="1840"/>
        <end position="1849"/>
    </location>
</feature>
<name>A0AAD7U5A5_9STRA</name>
<dbReference type="PANTHER" id="PTHR45527:SF10">
    <property type="entry name" value="PYOCHELIN SYNTHASE PCHF"/>
    <property type="match status" value="1"/>
</dbReference>
<dbReference type="Gene3D" id="3.30.559.30">
    <property type="entry name" value="Nonribosomal peptide synthetase, condensation domain"/>
    <property type="match status" value="1"/>
</dbReference>
<dbReference type="GO" id="GO:0044550">
    <property type="term" value="P:secondary metabolite biosynthetic process"/>
    <property type="evidence" value="ECO:0007669"/>
    <property type="project" value="TreeGrafter"/>
</dbReference>
<dbReference type="Gene3D" id="3.40.50.12780">
    <property type="entry name" value="N-terminal domain of ligase-like"/>
    <property type="match status" value="1"/>
</dbReference>
<dbReference type="Gene3D" id="3.40.47.10">
    <property type="match status" value="1"/>
</dbReference>
<dbReference type="Gene3D" id="1.10.1200.10">
    <property type="entry name" value="ACP-like"/>
    <property type="match status" value="2"/>
</dbReference>
<dbReference type="SMART" id="SM00823">
    <property type="entry name" value="PKS_PP"/>
    <property type="match status" value="2"/>
</dbReference>
<dbReference type="InterPro" id="IPR042099">
    <property type="entry name" value="ANL_N_sf"/>
</dbReference>
<protein>
    <recommendedName>
        <fullName evidence="7">Carrier domain-containing protein</fullName>
    </recommendedName>
</protein>
<keyword evidence="9" id="KW-1185">Reference proteome</keyword>
<dbReference type="InterPro" id="IPR009081">
    <property type="entry name" value="PP-bd_ACP"/>
</dbReference>
<feature type="compositionally biased region" description="Low complexity" evidence="6">
    <location>
        <begin position="1851"/>
        <end position="1861"/>
    </location>
</feature>
<dbReference type="InterPro" id="IPR045851">
    <property type="entry name" value="AMP-bd_C_sf"/>
</dbReference>
<dbReference type="InterPro" id="IPR013747">
    <property type="entry name" value="ACP_syn_III_C"/>
</dbReference>
<organism evidence="8 9">
    <name type="scientific">Chrysophaeum taylorii</name>
    <dbReference type="NCBI Taxonomy" id="2483200"/>
    <lineage>
        <taxon>Eukaryota</taxon>
        <taxon>Sar</taxon>
        <taxon>Stramenopiles</taxon>
        <taxon>Ochrophyta</taxon>
        <taxon>Pelagophyceae</taxon>
        <taxon>Pelagomonadales</taxon>
        <taxon>Pelagomonadaceae</taxon>
        <taxon>Chrysophaeum</taxon>
    </lineage>
</organism>
<evidence type="ECO:0000313" key="9">
    <source>
        <dbReference type="Proteomes" id="UP001230188"/>
    </source>
</evidence>
<evidence type="ECO:0000313" key="8">
    <source>
        <dbReference type="EMBL" id="KAJ8598535.1"/>
    </source>
</evidence>
<keyword evidence="5" id="KW-0808">Transferase</keyword>
<evidence type="ECO:0000256" key="1">
    <source>
        <dbReference type="ARBA" id="ARBA00004924"/>
    </source>
</evidence>
<dbReference type="Gene3D" id="3.30.559.10">
    <property type="entry name" value="Chloramphenicol acetyltransferase-like domain"/>
    <property type="match status" value="1"/>
</dbReference>
<comment type="caution">
    <text evidence="8">The sequence shown here is derived from an EMBL/GenBank/DDBJ whole genome shotgun (WGS) entry which is preliminary data.</text>
</comment>
<dbReference type="GO" id="GO:0043041">
    <property type="term" value="P:amino acid activation for nonribosomal peptide biosynthetic process"/>
    <property type="evidence" value="ECO:0007669"/>
    <property type="project" value="TreeGrafter"/>
</dbReference>
<dbReference type="InterPro" id="IPR025110">
    <property type="entry name" value="AMP-bd_C"/>
</dbReference>
<dbReference type="Pfam" id="PF13193">
    <property type="entry name" value="AMP-binding_C"/>
    <property type="match status" value="1"/>
</dbReference>
<dbReference type="InterPro" id="IPR020845">
    <property type="entry name" value="AMP-binding_CS"/>
</dbReference>
<dbReference type="Pfam" id="PF00550">
    <property type="entry name" value="PP-binding"/>
    <property type="match status" value="3"/>
</dbReference>
<dbReference type="InterPro" id="IPR036736">
    <property type="entry name" value="ACP-like_sf"/>
</dbReference>
<dbReference type="Pfam" id="PF00668">
    <property type="entry name" value="Condensation"/>
    <property type="match status" value="2"/>
</dbReference>
<dbReference type="InterPro" id="IPR016039">
    <property type="entry name" value="Thiolase-like"/>
</dbReference>
<dbReference type="SUPFAM" id="SSF52777">
    <property type="entry name" value="CoA-dependent acyltransferases"/>
    <property type="match status" value="3"/>
</dbReference>
<keyword evidence="2" id="KW-0596">Phosphopantetheine</keyword>
<dbReference type="SUPFAM" id="SSF56801">
    <property type="entry name" value="Acetyl-CoA synthetase-like"/>
    <property type="match status" value="1"/>
</dbReference>
<dbReference type="InterPro" id="IPR020806">
    <property type="entry name" value="PKS_PP-bd"/>
</dbReference>
<evidence type="ECO:0000256" key="2">
    <source>
        <dbReference type="ARBA" id="ARBA00022450"/>
    </source>
</evidence>
<keyword evidence="3" id="KW-0597">Phosphoprotein</keyword>
<dbReference type="GO" id="GO:0016874">
    <property type="term" value="F:ligase activity"/>
    <property type="evidence" value="ECO:0007669"/>
    <property type="project" value="UniProtKB-KW"/>
</dbReference>
<dbReference type="Pfam" id="PF00975">
    <property type="entry name" value="Thioesterase"/>
    <property type="match status" value="1"/>
</dbReference>